<keyword evidence="2" id="KW-1133">Transmembrane helix</keyword>
<dbReference type="AlphaFoldDB" id="A0A4Z1BYY5"/>
<proteinExistence type="predicted"/>
<reference evidence="3 4" key="1">
    <citation type="submission" date="2019-03" db="EMBL/GenBank/DDBJ databases">
        <title>Empedobacter tilapiae sp. nov., isolated from an intestine of Nile tilapia Oreochromis niloticus.</title>
        <authorList>
            <person name="Kim Y.-O."/>
            <person name="Yoon J.-H."/>
        </authorList>
    </citation>
    <scope>NUCLEOTIDE SEQUENCE [LARGE SCALE GENOMIC DNA]</scope>
    <source>
        <strain evidence="3 4">MRS2</strain>
    </source>
</reference>
<feature type="coiled-coil region" evidence="1">
    <location>
        <begin position="388"/>
        <end position="415"/>
    </location>
</feature>
<dbReference type="Proteomes" id="UP000297998">
    <property type="component" value="Unassembled WGS sequence"/>
</dbReference>
<dbReference type="GO" id="GO:0006355">
    <property type="term" value="P:regulation of DNA-templated transcription"/>
    <property type="evidence" value="ECO:0007669"/>
    <property type="project" value="InterPro"/>
</dbReference>
<feature type="coiled-coil region" evidence="1">
    <location>
        <begin position="448"/>
        <end position="489"/>
    </location>
</feature>
<keyword evidence="4" id="KW-1185">Reference proteome</keyword>
<dbReference type="Gene3D" id="1.10.10.10">
    <property type="entry name" value="Winged helix-like DNA-binding domain superfamily/Winged helix DNA-binding domain"/>
    <property type="match status" value="1"/>
</dbReference>
<dbReference type="SUPFAM" id="SSF46894">
    <property type="entry name" value="C-terminal effector domain of the bipartite response regulators"/>
    <property type="match status" value="1"/>
</dbReference>
<dbReference type="InterPro" id="IPR016032">
    <property type="entry name" value="Sig_transdc_resp-reg_C-effctor"/>
</dbReference>
<dbReference type="InterPro" id="IPR036388">
    <property type="entry name" value="WH-like_DNA-bd_sf"/>
</dbReference>
<dbReference type="Gene3D" id="1.25.40.10">
    <property type="entry name" value="Tetratricopeptide repeat domain"/>
    <property type="match status" value="1"/>
</dbReference>
<evidence type="ECO:0000256" key="2">
    <source>
        <dbReference type="SAM" id="Phobius"/>
    </source>
</evidence>
<dbReference type="GO" id="GO:0003677">
    <property type="term" value="F:DNA binding"/>
    <property type="evidence" value="ECO:0007669"/>
    <property type="project" value="InterPro"/>
</dbReference>
<evidence type="ECO:0000313" key="3">
    <source>
        <dbReference type="EMBL" id="TGN30342.1"/>
    </source>
</evidence>
<keyword evidence="2" id="KW-0472">Membrane</keyword>
<evidence type="ECO:0000313" key="4">
    <source>
        <dbReference type="Proteomes" id="UP000297998"/>
    </source>
</evidence>
<feature type="transmembrane region" description="Helical" evidence="2">
    <location>
        <begin position="417"/>
        <end position="437"/>
    </location>
</feature>
<sequence length="618" mass="72206">MKTLLTYISFFFTCGIINSVCAQNAYIDSLKVELSKDNLSTNNKFDLLNKLIEYSRTSDEYKQADQYINQQIKLAKKEQNQLELVKAYVQRGVSYDNQQLFQKTQKSLDTIQKIVNESNDFIPKAYYKYLLAYHQLNLGDYTKAQKTTLNFISQLEKVSKEYHLKSKTNYILYGIHAVLNDEKSSIIYAEKSLKNAEESKDKNLLVTAYAHLGVAQSLKYHKTKDIKDLEKLIDTSKKAVEISQRNPYKVTKYNHAIALLNLSDYQLYLPNQSVSIKEEIKTNCLQIIELCKTIPNAQNVSAGALGILSKLAIDVNQLFLAETYLLKANETLLTQNRKDYYALLSNTTELADLYHQREEFQKAFNFQKKATDYSTELYNQDQAETTKRLEAQFQSERKEVELKNLEAKNKGLKKERILYLFLAILGLTGVFFMFRTYHFRLRYSIGRENQLNAEKQEANIKLKLQHEEQARLQAEQELLTLQQQKLQDEVLVSQLHLEHKNNVLKELKNKIKNDSSINLKQVIREENIFDSDFDSTKFRIQELHPNFFKILNEHSKQKLTPLDLKYCSYIYLGMDTKQIANLLNIEPKSVRMTKYRLKQKFGLTKDEELNIFFHQIIA</sequence>
<comment type="caution">
    <text evidence="3">The sequence shown here is derived from an EMBL/GenBank/DDBJ whole genome shotgun (WGS) entry which is preliminary data.</text>
</comment>
<dbReference type="SUPFAM" id="SSF48452">
    <property type="entry name" value="TPR-like"/>
    <property type="match status" value="1"/>
</dbReference>
<dbReference type="OrthoDB" id="1090267at2"/>
<accession>A0A4Z1BYY5</accession>
<gene>
    <name evidence="3" type="ORF">E4J94_01870</name>
</gene>
<dbReference type="RefSeq" id="WP_135834200.1">
    <property type="nucleotide sequence ID" value="NZ_SRPE01000001.1"/>
</dbReference>
<dbReference type="EMBL" id="SRPE01000001">
    <property type="protein sequence ID" value="TGN30342.1"/>
    <property type="molecule type" value="Genomic_DNA"/>
</dbReference>
<organism evidence="3 4">
    <name type="scientific">Empedobacter tilapiae</name>
    <dbReference type="NCBI Taxonomy" id="2491114"/>
    <lineage>
        <taxon>Bacteria</taxon>
        <taxon>Pseudomonadati</taxon>
        <taxon>Bacteroidota</taxon>
        <taxon>Flavobacteriia</taxon>
        <taxon>Flavobacteriales</taxon>
        <taxon>Weeksellaceae</taxon>
        <taxon>Empedobacter</taxon>
    </lineage>
</organism>
<keyword evidence="1" id="KW-0175">Coiled coil</keyword>
<protein>
    <submittedName>
        <fullName evidence="3">Uncharacterized protein</fullName>
    </submittedName>
</protein>
<keyword evidence="2" id="KW-0812">Transmembrane</keyword>
<name>A0A4Z1BYY5_9FLAO</name>
<dbReference type="InterPro" id="IPR011990">
    <property type="entry name" value="TPR-like_helical_dom_sf"/>
</dbReference>
<evidence type="ECO:0000256" key="1">
    <source>
        <dbReference type="SAM" id="Coils"/>
    </source>
</evidence>